<dbReference type="SUPFAM" id="SSF55174">
    <property type="entry name" value="Alpha-L RNA-binding motif"/>
    <property type="match status" value="1"/>
</dbReference>
<dbReference type="Pfam" id="PF00849">
    <property type="entry name" value="PseudoU_synth_2"/>
    <property type="match status" value="1"/>
</dbReference>
<dbReference type="AlphaFoldDB" id="A0A0V0R8V0"/>
<dbReference type="OrthoDB" id="2017677at2759"/>
<dbReference type="InterPro" id="IPR002942">
    <property type="entry name" value="S4_RNA-bd"/>
</dbReference>
<dbReference type="NCBIfam" id="TIGR00093">
    <property type="entry name" value="pseudouridine synthase"/>
    <property type="match status" value="1"/>
</dbReference>
<dbReference type="GO" id="GO:0033922">
    <property type="term" value="F:peptidoglycan beta-N-acetylmuramidase activity"/>
    <property type="evidence" value="ECO:0007669"/>
    <property type="project" value="InterPro"/>
</dbReference>
<evidence type="ECO:0000256" key="1">
    <source>
        <dbReference type="ARBA" id="ARBA00008348"/>
    </source>
</evidence>
<dbReference type="Gene3D" id="3.90.1150.140">
    <property type="match status" value="1"/>
</dbReference>
<dbReference type="Pfam" id="PF07075">
    <property type="entry name" value="NamZ_N"/>
    <property type="match status" value="1"/>
</dbReference>
<dbReference type="PROSITE" id="PS50889">
    <property type="entry name" value="S4"/>
    <property type="match status" value="1"/>
</dbReference>
<dbReference type="Gene3D" id="3.30.70.1560">
    <property type="entry name" value="Alpha-L RNA-binding motif"/>
    <property type="match status" value="1"/>
</dbReference>
<dbReference type="EMBL" id="LDAU01000019">
    <property type="protein sequence ID" value="KRX10800.1"/>
    <property type="molecule type" value="Genomic_DNA"/>
</dbReference>
<evidence type="ECO:0000256" key="2">
    <source>
        <dbReference type="ARBA" id="ARBA00023235"/>
    </source>
</evidence>
<dbReference type="Gene3D" id="3.10.290.10">
    <property type="entry name" value="RNA-binding S4 domain"/>
    <property type="match status" value="1"/>
</dbReference>
<dbReference type="InParanoid" id="A0A0V0R8V0"/>
<dbReference type="Gene3D" id="3.40.50.12170">
    <property type="entry name" value="Uncharacterised protein PF07075, DUF1343"/>
    <property type="match status" value="1"/>
</dbReference>
<dbReference type="InterPro" id="IPR018496">
    <property type="entry name" value="PsdUridine_synth_RsuA/RluB_CS"/>
</dbReference>
<dbReference type="InterPro" id="IPR042092">
    <property type="entry name" value="PsdUridine_s_RsuA/RluB/E/F_cat"/>
</dbReference>
<dbReference type="CDD" id="cd00165">
    <property type="entry name" value="S4"/>
    <property type="match status" value="1"/>
</dbReference>
<dbReference type="Pfam" id="PF20732">
    <property type="entry name" value="NamZ_C"/>
    <property type="match status" value="1"/>
</dbReference>
<keyword evidence="2" id="KW-0413">Isomerase</keyword>
<reference evidence="5 6" key="1">
    <citation type="journal article" date="2015" name="Sci. Rep.">
        <title>Genome of the facultative scuticociliatosis pathogen Pseudocohnilembus persalinus provides insight into its virulence through horizontal gene transfer.</title>
        <authorList>
            <person name="Xiong J."/>
            <person name="Wang G."/>
            <person name="Cheng J."/>
            <person name="Tian M."/>
            <person name="Pan X."/>
            <person name="Warren A."/>
            <person name="Jiang C."/>
            <person name="Yuan D."/>
            <person name="Miao W."/>
        </authorList>
    </citation>
    <scope>NUCLEOTIDE SEQUENCE [LARGE SCALE GENOMIC DNA]</scope>
    <source>
        <strain evidence="5">36N120E</strain>
    </source>
</reference>
<evidence type="ECO:0000256" key="3">
    <source>
        <dbReference type="PROSITE-ProRule" id="PRU00182"/>
    </source>
</evidence>
<dbReference type="GO" id="GO:0001522">
    <property type="term" value="P:pseudouridine synthesis"/>
    <property type="evidence" value="ECO:0007669"/>
    <property type="project" value="InterPro"/>
</dbReference>
<comment type="similarity">
    <text evidence="1">Belongs to the pseudouridine synthase RsuA family.</text>
</comment>
<organism evidence="5 6">
    <name type="scientific">Pseudocohnilembus persalinus</name>
    <name type="common">Ciliate</name>
    <dbReference type="NCBI Taxonomy" id="266149"/>
    <lineage>
        <taxon>Eukaryota</taxon>
        <taxon>Sar</taxon>
        <taxon>Alveolata</taxon>
        <taxon>Ciliophora</taxon>
        <taxon>Intramacronucleata</taxon>
        <taxon>Oligohymenophorea</taxon>
        <taxon>Scuticociliatia</taxon>
        <taxon>Philasterida</taxon>
        <taxon>Pseudocohnilembidae</taxon>
        <taxon>Pseudocohnilembus</taxon>
    </lineage>
</organism>
<dbReference type="InterPro" id="IPR048503">
    <property type="entry name" value="NamZ_C"/>
</dbReference>
<dbReference type="GO" id="GO:0009982">
    <property type="term" value="F:pseudouridine synthase activity"/>
    <property type="evidence" value="ECO:0007669"/>
    <property type="project" value="InterPro"/>
</dbReference>
<dbReference type="InterPro" id="IPR020103">
    <property type="entry name" value="PsdUridine_synth_cat_dom_sf"/>
</dbReference>
<dbReference type="InterPro" id="IPR036986">
    <property type="entry name" value="S4_RNA-bd_sf"/>
</dbReference>
<protein>
    <submittedName>
        <fullName evidence="5">Pseudouridine synthase, catalytic domain</fullName>
    </submittedName>
</protein>
<dbReference type="Proteomes" id="UP000054937">
    <property type="component" value="Unassembled WGS sequence"/>
</dbReference>
<dbReference type="PANTHER" id="PTHR42915">
    <property type="entry name" value="HYPOTHETICAL 460 KDA PROTEIN IN FEUA-SIGW INTERGENIC REGION [PRECURSOR]"/>
    <property type="match status" value="1"/>
</dbReference>
<evidence type="ECO:0000313" key="6">
    <source>
        <dbReference type="Proteomes" id="UP000054937"/>
    </source>
</evidence>
<sequence>MEQNPTTRTDIQINKINLDTQINNLVKKLKGKNVAFLTNPTGVDKKLDMLIDRINADKQINLICFFAPEHGLRGNQQAGLDVSDYTDPITGLPVYSLYGTRKQPTAEQLQGVDILVYFIQDTGTRFYTYIWTLTWTMQACAENNVQVMIFDRPNPLNAETIEGCPNNVNNDYVGRVFPGQKIGIPQRYGMTIGEFAQMVNKEWMDSALNLVNINMINYYREEYFDDAGLKWVMPSPNMPTLDTNLVYPGVGIFEGSNISEGRGTTKPFEIVGGPENIVDAYELKAYLDDQNLKGVQFRPIYFNPTFSKYEGEDCAGVEITPTDINNFESVKTGATVLQAFLKLYPEDFQVTDGINRLFGLKDFNNMIQTMSIDEILDSCQDDLNYSFSRNIPQNIKKQTAFVKSQQVKQELVQQAQERVVYDSKQKKVLSQSELIEVQNNFKSFSEQDDIYNQMNGIQVPKVVIQQERLSKYLSQTGMCSRRQAEEMISQGLVFVDGKKVKSNQLVSVKNDIKIFTVQGEKVPLPQDTKIYLFYKPRGLLCTNSDPLGRPTIFDWMRGNTKLDADHIISVGRLDFNSEGLLLLTNNGELASMLENPMSKIMREYRVRVHGKFDAEKLLKVRQGAVINGVQYGPFEVDIDNRQTSNTWLKIRMFQGKNREIRKVMQKYDLSVNRLKRLQYGCYKIGKMVPGDLFETMVFKEIKRKFYLHHRKKFENYNSDIRQQLMEKYGDDIQYIEEKDLTEDERLYLANNAYDPNDQTYFLKSNDTASNRMKNPLIQGFKSVKKDSPKIKNQATKKTHKQLLLEETRVLH</sequence>
<keyword evidence="3" id="KW-0694">RNA-binding</keyword>
<dbReference type="InterPro" id="IPR006145">
    <property type="entry name" value="PsdUridine_synth_RsuA/RluA"/>
</dbReference>
<dbReference type="InterPro" id="IPR000748">
    <property type="entry name" value="PsdUridine_synth_RsuA/RluB/E/F"/>
</dbReference>
<dbReference type="InterPro" id="IPR020094">
    <property type="entry name" value="TruA/RsuA/RluB/E/F_N"/>
</dbReference>
<dbReference type="Pfam" id="PF01479">
    <property type="entry name" value="S4"/>
    <property type="match status" value="1"/>
</dbReference>
<proteinExistence type="inferred from homology"/>
<dbReference type="PANTHER" id="PTHR42915:SF1">
    <property type="entry name" value="PEPTIDOGLYCAN BETA-N-ACETYLMURAMIDASE NAMZ"/>
    <property type="match status" value="1"/>
</dbReference>
<comment type="caution">
    <text evidence="5">The sequence shown here is derived from an EMBL/GenBank/DDBJ whole genome shotgun (WGS) entry which is preliminary data.</text>
</comment>
<dbReference type="SUPFAM" id="SSF55120">
    <property type="entry name" value="Pseudouridine synthase"/>
    <property type="match status" value="1"/>
</dbReference>
<dbReference type="InterPro" id="IPR008302">
    <property type="entry name" value="NamZ"/>
</dbReference>
<keyword evidence="6" id="KW-1185">Reference proteome</keyword>
<dbReference type="PROSITE" id="PS01149">
    <property type="entry name" value="PSI_RSU"/>
    <property type="match status" value="1"/>
</dbReference>
<name>A0A0V0R8V0_PSEPJ</name>
<accession>A0A0V0R8V0</accession>
<dbReference type="SMART" id="SM00363">
    <property type="entry name" value="S4"/>
    <property type="match status" value="1"/>
</dbReference>
<feature type="domain" description="RNA-binding S4" evidence="4">
    <location>
        <begin position="467"/>
        <end position="529"/>
    </location>
</feature>
<dbReference type="InterPro" id="IPR048502">
    <property type="entry name" value="NamZ_N"/>
</dbReference>
<evidence type="ECO:0000313" key="5">
    <source>
        <dbReference type="EMBL" id="KRX10800.1"/>
    </source>
</evidence>
<gene>
    <name evidence="5" type="ORF">PPERSA_00970</name>
</gene>
<dbReference type="GO" id="GO:0003723">
    <property type="term" value="F:RNA binding"/>
    <property type="evidence" value="ECO:0007669"/>
    <property type="project" value="UniProtKB-KW"/>
</dbReference>
<dbReference type="Gene3D" id="3.30.70.580">
    <property type="entry name" value="Pseudouridine synthase I, catalytic domain, N-terminal subdomain"/>
    <property type="match status" value="1"/>
</dbReference>
<evidence type="ECO:0000259" key="4">
    <source>
        <dbReference type="SMART" id="SM00363"/>
    </source>
</evidence>